<keyword evidence="5" id="KW-1185">Reference proteome</keyword>
<organism evidence="4 5">
    <name type="scientific">Sphagnum jensenii</name>
    <dbReference type="NCBI Taxonomy" id="128206"/>
    <lineage>
        <taxon>Eukaryota</taxon>
        <taxon>Viridiplantae</taxon>
        <taxon>Streptophyta</taxon>
        <taxon>Embryophyta</taxon>
        <taxon>Bryophyta</taxon>
        <taxon>Sphagnophytina</taxon>
        <taxon>Sphagnopsida</taxon>
        <taxon>Sphagnales</taxon>
        <taxon>Sphagnaceae</taxon>
        <taxon>Sphagnum</taxon>
    </lineage>
</organism>
<dbReference type="Pfam" id="PF00098">
    <property type="entry name" value="zf-CCHC"/>
    <property type="match status" value="1"/>
</dbReference>
<evidence type="ECO:0000313" key="5">
    <source>
        <dbReference type="Proteomes" id="UP001497444"/>
    </source>
</evidence>
<dbReference type="PROSITE" id="PS50158">
    <property type="entry name" value="ZF_CCHC"/>
    <property type="match status" value="1"/>
</dbReference>
<keyword evidence="1" id="KW-0863">Zinc-finger</keyword>
<dbReference type="InterPro" id="IPR036875">
    <property type="entry name" value="Znf_CCHC_sf"/>
</dbReference>
<dbReference type="Proteomes" id="UP001497444">
    <property type="component" value="Chromosome 6"/>
</dbReference>
<gene>
    <name evidence="4" type="ORF">CSSPJE1EN1_LOCUS20287</name>
</gene>
<keyword evidence="1" id="KW-0479">Metal-binding</keyword>
<evidence type="ECO:0000256" key="1">
    <source>
        <dbReference type="PROSITE-ProRule" id="PRU00047"/>
    </source>
</evidence>
<accession>A0ABP0X6X3</accession>
<feature type="domain" description="CCHC-type" evidence="3">
    <location>
        <begin position="68"/>
        <end position="82"/>
    </location>
</feature>
<dbReference type="Gene3D" id="4.10.60.10">
    <property type="entry name" value="Zinc finger, CCHC-type"/>
    <property type="match status" value="1"/>
</dbReference>
<protein>
    <recommendedName>
        <fullName evidence="3">CCHC-type domain-containing protein</fullName>
    </recommendedName>
</protein>
<evidence type="ECO:0000313" key="4">
    <source>
        <dbReference type="EMBL" id="CAK9274809.1"/>
    </source>
</evidence>
<dbReference type="SMART" id="SM00343">
    <property type="entry name" value="ZnF_C2HC"/>
    <property type="match status" value="1"/>
</dbReference>
<name>A0ABP0X6X3_9BRYO</name>
<evidence type="ECO:0000259" key="3">
    <source>
        <dbReference type="PROSITE" id="PS50158"/>
    </source>
</evidence>
<feature type="region of interest" description="Disordered" evidence="2">
    <location>
        <begin position="82"/>
        <end position="216"/>
    </location>
</feature>
<evidence type="ECO:0000256" key="2">
    <source>
        <dbReference type="SAM" id="MobiDB-lite"/>
    </source>
</evidence>
<feature type="compositionally biased region" description="Polar residues" evidence="2">
    <location>
        <begin position="149"/>
        <end position="160"/>
    </location>
</feature>
<dbReference type="EMBL" id="OZ020101">
    <property type="protein sequence ID" value="CAK9274809.1"/>
    <property type="molecule type" value="Genomic_DNA"/>
</dbReference>
<sequence length="595" mass="65646">MASSIGEVLDIESPDSYIKRPAGPMVTVEIKDISKLAGIIRIPSIVEGAGPEDTTAQRILYSRLPNQCWKCRKFGHLAKNCPLNRSPMQDGNIPLKVPTEWRRKNDQGRNTSAQRWSIEKPKGPTDQRSKGSIRPHKDRPSKEEGTGRNPYSSGNLQHTASKAIATDGEGEKERKSTPPPPTHTSDSDQKMSDCTISPPHRTTREQKGTVLHPIQDSTPRTRLSFAILELTSSPGSGDLANLNPFAGNSGEASRSGLLQIQQEDPGEGWTFQGKRRLPVRLLSPQQDLAETTTRPPHLVTTPGGKRGQTHLELHHSYFESLGISVPEGQDFCKARIWPVLSREKDEKEQILVHARNQTPPDLPLSIRVTSPPEERWTHTSAQEDLILRLEAELEEKVLRYKLAVRGNLHLEWNWQAEPGRGGMECTILAHIRTGSSALSVQNKRHLHWKEIGSISAMNNDTGAAVVAHNLLLKRDPSNAEHLVHKQKMASILASPQAARKKRFVKLELGSLEDNLPTGNNLFQYPKATRGTSQFGPEPDLGYGELIGVPQSTFTALSTRMLIGGTPPPSIYSEPAQGLYKGSIGQEAALVTRTNI</sequence>
<dbReference type="SUPFAM" id="SSF57756">
    <property type="entry name" value="Retrovirus zinc finger-like domains"/>
    <property type="match status" value="1"/>
</dbReference>
<reference evidence="4" key="1">
    <citation type="submission" date="2024-02" db="EMBL/GenBank/DDBJ databases">
        <authorList>
            <consortium name="ELIXIR-Norway"/>
            <consortium name="Elixir Norway"/>
        </authorList>
    </citation>
    <scope>NUCLEOTIDE SEQUENCE</scope>
</reference>
<keyword evidence="1" id="KW-0862">Zinc</keyword>
<dbReference type="InterPro" id="IPR001878">
    <property type="entry name" value="Znf_CCHC"/>
</dbReference>
<feature type="compositionally biased region" description="Basic and acidic residues" evidence="2">
    <location>
        <begin position="117"/>
        <end position="129"/>
    </location>
</feature>
<proteinExistence type="predicted"/>